<gene>
    <name evidence="9" type="ORF">GCM10007116_17450</name>
    <name evidence="8" type="ORF">HS1genome_1501</name>
</gene>
<protein>
    <recommendedName>
        <fullName evidence="7">Glycine transporter domain-containing protein</fullName>
    </recommendedName>
</protein>
<proteinExistence type="predicted"/>
<dbReference type="RefSeq" id="WP_126450264.1">
    <property type="nucleotide sequence ID" value="NZ_AP018553.1"/>
</dbReference>
<dbReference type="OrthoDB" id="116318at2157"/>
<dbReference type="AlphaFoldDB" id="A0A348B4L0"/>
<evidence type="ECO:0000256" key="4">
    <source>
        <dbReference type="ARBA" id="ARBA00022989"/>
    </source>
</evidence>
<dbReference type="Pfam" id="PF03458">
    <property type="entry name" value="Gly_transporter"/>
    <property type="match status" value="2"/>
</dbReference>
<keyword evidence="3 6" id="KW-0812">Transmembrane</keyword>
<evidence type="ECO:0000259" key="7">
    <source>
        <dbReference type="Pfam" id="PF03458"/>
    </source>
</evidence>
<dbReference type="KEGG" id="sacd:HS1genome_1501"/>
<evidence type="ECO:0000256" key="1">
    <source>
        <dbReference type="ARBA" id="ARBA00004651"/>
    </source>
</evidence>
<evidence type="ECO:0000256" key="3">
    <source>
        <dbReference type="ARBA" id="ARBA00022692"/>
    </source>
</evidence>
<evidence type="ECO:0000313" key="10">
    <source>
        <dbReference type="Proteomes" id="UP000276741"/>
    </source>
</evidence>
<dbReference type="PANTHER" id="PTHR30506">
    <property type="entry name" value="INNER MEMBRANE PROTEIN"/>
    <property type="match status" value="1"/>
</dbReference>
<keyword evidence="10" id="KW-1185">Reference proteome</keyword>
<evidence type="ECO:0000313" key="8">
    <source>
        <dbReference type="EMBL" id="BBD73112.1"/>
    </source>
</evidence>
<dbReference type="Proteomes" id="UP000616143">
    <property type="component" value="Unassembled WGS sequence"/>
</dbReference>
<feature type="transmembrane region" description="Helical" evidence="6">
    <location>
        <begin position="61"/>
        <end position="80"/>
    </location>
</feature>
<organism evidence="8 10">
    <name type="scientific">Sulfodiicoccus acidiphilus</name>
    <dbReference type="NCBI Taxonomy" id="1670455"/>
    <lineage>
        <taxon>Archaea</taxon>
        <taxon>Thermoproteota</taxon>
        <taxon>Thermoprotei</taxon>
        <taxon>Sulfolobales</taxon>
        <taxon>Sulfolobaceae</taxon>
        <taxon>Sulfodiicoccus</taxon>
    </lineage>
</organism>
<keyword evidence="4 6" id="KW-1133">Transmembrane helix</keyword>
<feature type="transmembrane region" description="Helical" evidence="6">
    <location>
        <begin position="31"/>
        <end position="49"/>
    </location>
</feature>
<dbReference type="PANTHER" id="PTHR30506:SF3">
    <property type="entry name" value="UPF0126 INNER MEMBRANE PROTEIN YADS-RELATED"/>
    <property type="match status" value="1"/>
</dbReference>
<dbReference type="EMBL" id="AP018553">
    <property type="protein sequence ID" value="BBD73112.1"/>
    <property type="molecule type" value="Genomic_DNA"/>
</dbReference>
<dbReference type="InterPro" id="IPR005115">
    <property type="entry name" value="Gly_transporter"/>
</dbReference>
<evidence type="ECO:0000256" key="5">
    <source>
        <dbReference type="ARBA" id="ARBA00023136"/>
    </source>
</evidence>
<accession>A0A348B4L0</accession>
<dbReference type="GO" id="GO:0005886">
    <property type="term" value="C:plasma membrane"/>
    <property type="evidence" value="ECO:0007669"/>
    <property type="project" value="UniProtKB-SubCell"/>
</dbReference>
<dbReference type="EMBL" id="BMQS01000017">
    <property type="protein sequence ID" value="GGU00704.1"/>
    <property type="molecule type" value="Genomic_DNA"/>
</dbReference>
<name>A0A348B4L0_9CREN</name>
<reference evidence="9" key="4">
    <citation type="submission" date="2020-09" db="EMBL/GenBank/DDBJ databases">
        <authorList>
            <person name="Sun Q."/>
            <person name="Ohkuma M."/>
        </authorList>
    </citation>
    <scope>NUCLEOTIDE SEQUENCE</scope>
    <source>
        <strain evidence="9">JCM 31740</strain>
    </source>
</reference>
<comment type="subcellular location">
    <subcellularLocation>
        <location evidence="1">Cell membrane</location>
        <topology evidence="1">Multi-pass membrane protein</topology>
    </subcellularLocation>
</comment>
<dbReference type="GeneID" id="38667009"/>
<evidence type="ECO:0000256" key="6">
    <source>
        <dbReference type="SAM" id="Phobius"/>
    </source>
</evidence>
<reference evidence="9" key="1">
    <citation type="journal article" date="2014" name="Int. J. Syst. Evol. Microbiol.">
        <title>Complete genome sequence of Corynebacterium casei LMG S-19264T (=DSM 44701T), isolated from a smear-ripened cheese.</title>
        <authorList>
            <consortium name="US DOE Joint Genome Institute (JGI-PGF)"/>
            <person name="Walter F."/>
            <person name="Albersmeier A."/>
            <person name="Kalinowski J."/>
            <person name="Ruckert C."/>
        </authorList>
    </citation>
    <scope>NUCLEOTIDE SEQUENCE</scope>
    <source>
        <strain evidence="9">JCM 31740</strain>
    </source>
</reference>
<feature type="domain" description="Glycine transporter" evidence="7">
    <location>
        <begin position="7"/>
        <end position="81"/>
    </location>
</feature>
<reference evidence="8" key="3">
    <citation type="journal article" date="2019" name="BMC Res. Notes">
        <title>Complete genome sequence of the Sulfodiicoccus acidiphilus strain HS-1T, the first crenarchaeon that lacks polB3, isolated from an acidic hot spring in Ohwaku-dani, Hakone, Japan.</title>
        <authorList>
            <person name="Sakai H.D."/>
            <person name="Kurosawa N."/>
        </authorList>
    </citation>
    <scope>NUCLEOTIDE SEQUENCE</scope>
    <source>
        <strain evidence="8">HS-1</strain>
    </source>
</reference>
<sequence>MNVILEVTNAVGIVAFAVAGATKAVEKRMDLLGALVLGFSSALAGGIIADVLLGRTPPTNLTYIPYPALALAASVLAFYFHKEIEKLRTPLLYADAVGLGAFSSSGASLAYSTSPNPLLVIMVGTLTAVGGGALRDILANEIPSVLVREFYAVDNSFR</sequence>
<keyword evidence="5 6" id="KW-0472">Membrane</keyword>
<feature type="domain" description="Glycine transporter" evidence="7">
    <location>
        <begin position="93"/>
        <end position="153"/>
    </location>
</feature>
<evidence type="ECO:0000313" key="9">
    <source>
        <dbReference type="EMBL" id="GGU00704.1"/>
    </source>
</evidence>
<reference evidence="10" key="2">
    <citation type="submission" date="2018-04" db="EMBL/GenBank/DDBJ databases">
        <title>Complete genome sequence of Sulfodiicoccus acidiphilus strain HS-1.</title>
        <authorList>
            <person name="Sakai H.D."/>
            <person name="Kurosawa N."/>
        </authorList>
    </citation>
    <scope>NUCLEOTIDE SEQUENCE [LARGE SCALE GENOMIC DNA]</scope>
    <source>
        <strain evidence="10">HS-1</strain>
    </source>
</reference>
<evidence type="ECO:0000256" key="2">
    <source>
        <dbReference type="ARBA" id="ARBA00022475"/>
    </source>
</evidence>
<dbReference type="Proteomes" id="UP000276741">
    <property type="component" value="Chromosome"/>
</dbReference>
<keyword evidence="2" id="KW-1003">Cell membrane</keyword>